<dbReference type="GO" id="GO:0003677">
    <property type="term" value="F:DNA binding"/>
    <property type="evidence" value="ECO:0007669"/>
    <property type="project" value="UniProtKB-KW"/>
</dbReference>
<dbReference type="InterPro" id="IPR041657">
    <property type="entry name" value="HTH_17"/>
</dbReference>
<evidence type="ECO:0000313" key="4">
    <source>
        <dbReference type="Proteomes" id="UP000830055"/>
    </source>
</evidence>
<dbReference type="InterPro" id="IPR024370">
    <property type="entry name" value="PBP_domain"/>
</dbReference>
<dbReference type="Gene3D" id="3.40.190.10">
    <property type="entry name" value="Periplasmic binding protein-like II"/>
    <property type="match status" value="1"/>
</dbReference>
<dbReference type="PANTHER" id="PTHR38431:SF1">
    <property type="entry name" value="BLL2305 PROTEIN"/>
    <property type="match status" value="1"/>
</dbReference>
<gene>
    <name evidence="3" type="ORF">DPPLL_38060</name>
</gene>
<keyword evidence="3" id="KW-0238">DNA-binding</keyword>
<accession>A0ABN6M9C9</accession>
<dbReference type="NCBIfam" id="TIGR01764">
    <property type="entry name" value="excise"/>
    <property type="match status" value="1"/>
</dbReference>
<dbReference type="Pfam" id="PF12728">
    <property type="entry name" value="HTH_17"/>
    <property type="match status" value="1"/>
</dbReference>
<evidence type="ECO:0000259" key="1">
    <source>
        <dbReference type="Pfam" id="PF12727"/>
    </source>
</evidence>
<evidence type="ECO:0000259" key="2">
    <source>
        <dbReference type="Pfam" id="PF12728"/>
    </source>
</evidence>
<dbReference type="Proteomes" id="UP000830055">
    <property type="component" value="Chromosome"/>
</dbReference>
<proteinExistence type="predicted"/>
<feature type="domain" description="Helix-turn-helix" evidence="2">
    <location>
        <begin position="7"/>
        <end position="53"/>
    </location>
</feature>
<dbReference type="SUPFAM" id="SSF53850">
    <property type="entry name" value="Periplasmic binding protein-like II"/>
    <property type="match status" value="1"/>
</dbReference>
<dbReference type="InterPro" id="IPR010093">
    <property type="entry name" value="SinI_DNA-bd"/>
</dbReference>
<feature type="domain" description="PBP" evidence="1">
    <location>
        <begin position="93"/>
        <end position="279"/>
    </location>
</feature>
<protein>
    <submittedName>
        <fullName evidence="3">DNA-binding protein</fullName>
    </submittedName>
</protein>
<name>A0ABN6M9C9_9BACT</name>
<dbReference type="RefSeq" id="WP_284152741.1">
    <property type="nucleotide sequence ID" value="NZ_AP025516.1"/>
</dbReference>
<keyword evidence="4" id="KW-1185">Reference proteome</keyword>
<sequence length="310" mass="34977">MGVTKYYLTTKEVAQLLKVNEKAVYSLISEKGLPATKMTGKWLFPRHLVEEWLDVSVVNQPVVDTAAPGMADSGRLLIAGSDDLLFQRLLGLYHARYPDSIAYFANLGSMGGLRALRRKQCHIAVCHLLQDDNEEYNFRFAEREMERLPVFVNFSKRQQGLLVAPGNPKQISSVKDLAQPGITIVNRSLNTGTRLLLDYELTRCDINPDTIDGYRVEVARHLDAGLAVLSGKADAAPAIRPVAELLGLDFLPLRWERFDLLIVRDRFFDPVVQRFVNLLHEPVFKEVAKEYDGYDLSLTGKMVYPDNARL</sequence>
<dbReference type="EMBL" id="AP025516">
    <property type="protein sequence ID" value="BDD89441.1"/>
    <property type="molecule type" value="Genomic_DNA"/>
</dbReference>
<dbReference type="PANTHER" id="PTHR38431">
    <property type="entry name" value="BLL2305 PROTEIN"/>
    <property type="match status" value="1"/>
</dbReference>
<organism evidence="3 4">
    <name type="scientific">Desulfofustis limnaeus</name>
    <dbReference type="NCBI Taxonomy" id="2740163"/>
    <lineage>
        <taxon>Bacteria</taxon>
        <taxon>Pseudomonadati</taxon>
        <taxon>Thermodesulfobacteriota</taxon>
        <taxon>Desulfobulbia</taxon>
        <taxon>Desulfobulbales</taxon>
        <taxon>Desulfocapsaceae</taxon>
        <taxon>Desulfofustis</taxon>
    </lineage>
</organism>
<evidence type="ECO:0000313" key="3">
    <source>
        <dbReference type="EMBL" id="BDD89441.1"/>
    </source>
</evidence>
<reference evidence="3 4" key="1">
    <citation type="submission" date="2022-01" db="EMBL/GenBank/DDBJ databases">
        <title>Desulfofustis limnae sp. nov., a novel mesophilic sulfate-reducing bacterium isolated from marsh soil.</title>
        <authorList>
            <person name="Watanabe M."/>
            <person name="Takahashi A."/>
            <person name="Kojima H."/>
            <person name="Fukui M."/>
        </authorList>
    </citation>
    <scope>NUCLEOTIDE SEQUENCE [LARGE SCALE GENOMIC DNA]</scope>
    <source>
        <strain evidence="3 4">PPLL</strain>
    </source>
</reference>
<dbReference type="Pfam" id="PF12727">
    <property type="entry name" value="PBP_like"/>
    <property type="match status" value="1"/>
</dbReference>